<dbReference type="EMBL" id="MPSB01000007">
    <property type="protein sequence ID" value="ONF95927.1"/>
    <property type="molecule type" value="Genomic_DNA"/>
</dbReference>
<gene>
    <name evidence="1" type="ORF">SPHI_18540</name>
</gene>
<organism evidence="1 2">
    <name type="scientific">Sphingomonas jeddahensis</name>
    <dbReference type="NCBI Taxonomy" id="1915074"/>
    <lineage>
        <taxon>Bacteria</taxon>
        <taxon>Pseudomonadati</taxon>
        <taxon>Pseudomonadota</taxon>
        <taxon>Alphaproteobacteria</taxon>
        <taxon>Sphingomonadales</taxon>
        <taxon>Sphingomonadaceae</taxon>
        <taxon>Sphingomonas</taxon>
    </lineage>
</organism>
<evidence type="ECO:0000313" key="2">
    <source>
        <dbReference type="Proteomes" id="UP000188729"/>
    </source>
</evidence>
<dbReference type="AlphaFoldDB" id="A0A1V2ETW0"/>
<dbReference type="Proteomes" id="UP000188729">
    <property type="component" value="Unassembled WGS sequence"/>
</dbReference>
<evidence type="ECO:0000313" key="1">
    <source>
        <dbReference type="EMBL" id="ONF95927.1"/>
    </source>
</evidence>
<accession>A0A1V2ETW0</accession>
<name>A0A1V2ETW0_9SPHN</name>
<sequence>MIDVSLEQAKGDRDRVEAVGRAVALGARKMGADLTTMRLSEGECSG</sequence>
<keyword evidence="2" id="KW-1185">Reference proteome</keyword>
<proteinExistence type="predicted"/>
<reference evidence="1 2" key="1">
    <citation type="submission" date="2016-11" db="EMBL/GenBank/DDBJ databases">
        <title>Genome sequence of Sphingomonas jeddahensis G39.</title>
        <authorList>
            <person name="Poehlein A."/>
            <person name="Wuebbeler J.H."/>
            <person name="Steinbuechel A."/>
            <person name="Daniel R."/>
        </authorList>
    </citation>
    <scope>NUCLEOTIDE SEQUENCE [LARGE SCALE GENOMIC DNA]</scope>
    <source>
        <strain evidence="1 2">G39</strain>
    </source>
</reference>
<comment type="caution">
    <text evidence="1">The sequence shown here is derived from an EMBL/GenBank/DDBJ whole genome shotgun (WGS) entry which is preliminary data.</text>
</comment>
<protein>
    <submittedName>
        <fullName evidence="1">Uncharacterized protein</fullName>
    </submittedName>
</protein>